<evidence type="ECO:0000313" key="1">
    <source>
        <dbReference type="EMBL" id="OZV69388.1"/>
    </source>
</evidence>
<dbReference type="EMBL" id="NGJN01000003">
    <property type="protein sequence ID" value="OZV69388.1"/>
    <property type="molecule type" value="Genomic_DNA"/>
</dbReference>
<keyword evidence="2" id="KW-1185">Reference proteome</keyword>
<accession>A0A265UVR7</accession>
<proteinExistence type="predicted"/>
<dbReference type="OrthoDB" id="892266at2"/>
<dbReference type="RefSeq" id="WP_094968160.1">
    <property type="nucleotide sequence ID" value="NZ_NGJN01000003.1"/>
</dbReference>
<reference evidence="1 2" key="1">
    <citation type="submission" date="2017-05" db="EMBL/GenBank/DDBJ databases">
        <title>The draft genome sequence of Idiomarina salinarum WNB302.</title>
        <authorList>
            <person name="Sun Y."/>
            <person name="Chen B."/>
            <person name="Du Z."/>
        </authorList>
    </citation>
    <scope>NUCLEOTIDE SEQUENCE [LARGE SCALE GENOMIC DNA]</scope>
    <source>
        <strain evidence="1 2">WNB302</strain>
    </source>
</reference>
<comment type="caution">
    <text evidence="1">The sequence shown here is derived from an EMBL/GenBank/DDBJ whole genome shotgun (WGS) entry which is preliminary data.</text>
</comment>
<dbReference type="PROSITE" id="PS51257">
    <property type="entry name" value="PROKAR_LIPOPROTEIN"/>
    <property type="match status" value="1"/>
</dbReference>
<name>A0A265UVR7_9FLAO</name>
<evidence type="ECO:0000313" key="2">
    <source>
        <dbReference type="Proteomes" id="UP000216840"/>
    </source>
</evidence>
<organism evidence="1 2">
    <name type="scientific">Winogradskyella aurantia</name>
    <dbReference type="NCBI Taxonomy" id="1915063"/>
    <lineage>
        <taxon>Bacteria</taxon>
        <taxon>Pseudomonadati</taxon>
        <taxon>Bacteroidota</taxon>
        <taxon>Flavobacteriia</taxon>
        <taxon>Flavobacteriales</taxon>
        <taxon>Flavobacteriaceae</taxon>
        <taxon>Winogradskyella</taxon>
    </lineage>
</organism>
<evidence type="ECO:0008006" key="3">
    <source>
        <dbReference type="Google" id="ProtNLM"/>
    </source>
</evidence>
<sequence>MKTIYTFLIGLLLITSCKSDKTESTNSVDTKELTIAEKIANAHGYDNWKNVTKISFTFKVDRDSVKGKGRSWTWNPKEDRVTLTTETQSFDYIRSQMDSTHIAADRAFINDKFWLLVPFQLVWDSSATINNPLESEAPISKMKMNKITISYPTNGGGYTPGDAYDIYFNQDYIIKEWTYRKGNSDTPTLSTTFENYKDFNGIKIAIDHKRPNSSWNLNFSNVNVTVD</sequence>
<dbReference type="Proteomes" id="UP000216840">
    <property type="component" value="Unassembled WGS sequence"/>
</dbReference>
<protein>
    <recommendedName>
        <fullName evidence="3">Selenophosphate synthetase</fullName>
    </recommendedName>
</protein>
<gene>
    <name evidence="1" type="ORF">CA834_06830</name>
</gene>
<dbReference type="AlphaFoldDB" id="A0A265UVR7"/>